<dbReference type="SUPFAM" id="SSF50494">
    <property type="entry name" value="Trypsin-like serine proteases"/>
    <property type="match status" value="1"/>
</dbReference>
<name>A0A2U3PUG3_9BRAD</name>
<dbReference type="RefSeq" id="WP_122401339.1">
    <property type="nucleotide sequence ID" value="NZ_LS398110.1"/>
</dbReference>
<dbReference type="InterPro" id="IPR043504">
    <property type="entry name" value="Peptidase_S1_PA_chymotrypsin"/>
</dbReference>
<accession>A0A2U3PUG3</accession>
<evidence type="ECO:0000313" key="6">
    <source>
        <dbReference type="Proteomes" id="UP000246085"/>
    </source>
</evidence>
<keyword evidence="4" id="KW-0720">Serine protease</keyword>
<dbReference type="PROSITE" id="PS00673">
    <property type="entry name" value="V8_SER"/>
    <property type="match status" value="1"/>
</dbReference>
<evidence type="ECO:0000256" key="2">
    <source>
        <dbReference type="ARBA" id="ARBA00022729"/>
    </source>
</evidence>
<evidence type="ECO:0008006" key="7">
    <source>
        <dbReference type="Google" id="ProtNLM"/>
    </source>
</evidence>
<dbReference type="GO" id="GO:0008236">
    <property type="term" value="F:serine-type peptidase activity"/>
    <property type="evidence" value="ECO:0007669"/>
    <property type="project" value="UniProtKB-KW"/>
</dbReference>
<dbReference type="Proteomes" id="UP000246085">
    <property type="component" value="Chromosome BRAD3257"/>
</dbReference>
<dbReference type="InterPro" id="IPR000126">
    <property type="entry name" value="V8_ser_AS"/>
</dbReference>
<dbReference type="InterPro" id="IPR009003">
    <property type="entry name" value="Peptidase_S1_PA"/>
</dbReference>
<evidence type="ECO:0000256" key="3">
    <source>
        <dbReference type="ARBA" id="ARBA00022801"/>
    </source>
</evidence>
<evidence type="ECO:0000256" key="1">
    <source>
        <dbReference type="ARBA" id="ARBA00022670"/>
    </source>
</evidence>
<keyword evidence="1" id="KW-0645">Protease</keyword>
<dbReference type="Gene3D" id="2.40.10.10">
    <property type="entry name" value="Trypsin-like serine proteases"/>
    <property type="match status" value="2"/>
</dbReference>
<sequence>MAGDGDAQESRSFLLARAQRALGGNSPIEAVRKVRSIIGPREIPDSEAAAQEALKLLQDGQSPSPQQLAALEIVVRLLRPVVLSQGGVLQDLQETANRDLRPQELKDAWSSFRAAAGRYVGSIGRIEDGRNRHVGTGFVVGDGLIATNRHVLAVLSSGSDALAPGASRIVFKGEFASTDAQSDIVPIEGVAKVHPTRDIAIFRAATGGRPSVSFAADVPAAGASVVTIGFPGKDEYNNPLFLTSVFDGRFGVKSAALGELLDGTKASDIFHDCSTTQGNSGSPVFSIETGLVVGIHRSGYFMYRNEAVRSTEIQAVLH</sequence>
<evidence type="ECO:0000313" key="5">
    <source>
        <dbReference type="EMBL" id="SPP92800.1"/>
    </source>
</evidence>
<organism evidence="5 6">
    <name type="scientific">Bradyrhizobium vignae</name>
    <dbReference type="NCBI Taxonomy" id="1549949"/>
    <lineage>
        <taxon>Bacteria</taxon>
        <taxon>Pseudomonadati</taxon>
        <taxon>Pseudomonadota</taxon>
        <taxon>Alphaproteobacteria</taxon>
        <taxon>Hyphomicrobiales</taxon>
        <taxon>Nitrobacteraceae</taxon>
        <taxon>Bradyrhizobium</taxon>
    </lineage>
</organism>
<dbReference type="AlphaFoldDB" id="A0A2U3PUG3"/>
<protein>
    <recommendedName>
        <fullName evidence="7">Serine protease</fullName>
    </recommendedName>
</protein>
<evidence type="ECO:0000256" key="4">
    <source>
        <dbReference type="ARBA" id="ARBA00022825"/>
    </source>
</evidence>
<keyword evidence="3" id="KW-0378">Hydrolase</keyword>
<proteinExistence type="predicted"/>
<dbReference type="GO" id="GO:0006508">
    <property type="term" value="P:proteolysis"/>
    <property type="evidence" value="ECO:0007669"/>
    <property type="project" value="UniProtKB-KW"/>
</dbReference>
<dbReference type="Pfam" id="PF13365">
    <property type="entry name" value="Trypsin_2"/>
    <property type="match status" value="1"/>
</dbReference>
<dbReference type="KEGG" id="bvz:BRAD3257_1680"/>
<reference evidence="5 6" key="1">
    <citation type="submission" date="2018-03" db="EMBL/GenBank/DDBJ databases">
        <authorList>
            <person name="Gully D."/>
        </authorList>
    </citation>
    <scope>NUCLEOTIDE SEQUENCE [LARGE SCALE GENOMIC DNA]</scope>
    <source>
        <strain evidence="5">ORS3257</strain>
    </source>
</reference>
<gene>
    <name evidence="5" type="ORF">BRAD3257_1680</name>
</gene>
<keyword evidence="2" id="KW-0732">Signal</keyword>
<dbReference type="EMBL" id="LS398110">
    <property type="protein sequence ID" value="SPP92800.1"/>
    <property type="molecule type" value="Genomic_DNA"/>
</dbReference>